<evidence type="ECO:0000256" key="3">
    <source>
        <dbReference type="ARBA" id="ARBA00018111"/>
    </source>
</evidence>
<dbReference type="Proteomes" id="UP001597546">
    <property type="component" value="Unassembled WGS sequence"/>
</dbReference>
<evidence type="ECO:0000259" key="6">
    <source>
        <dbReference type="Pfam" id="PF21981"/>
    </source>
</evidence>
<feature type="domain" description="RecX third three-helical" evidence="6">
    <location>
        <begin position="107"/>
        <end position="151"/>
    </location>
</feature>
<evidence type="ECO:0000313" key="7">
    <source>
        <dbReference type="EMBL" id="MFD2733072.1"/>
    </source>
</evidence>
<name>A0ABW5TUY6_9SPHI</name>
<reference evidence="8" key="1">
    <citation type="journal article" date="2019" name="Int. J. Syst. Evol. Microbiol.">
        <title>The Global Catalogue of Microorganisms (GCM) 10K type strain sequencing project: providing services to taxonomists for standard genome sequencing and annotation.</title>
        <authorList>
            <consortium name="The Broad Institute Genomics Platform"/>
            <consortium name="The Broad Institute Genome Sequencing Center for Infectious Disease"/>
            <person name="Wu L."/>
            <person name="Ma J."/>
        </authorList>
    </citation>
    <scope>NUCLEOTIDE SEQUENCE [LARGE SCALE GENOMIC DNA]</scope>
    <source>
        <strain evidence="8">KCTC 42456</strain>
    </source>
</reference>
<dbReference type="Gene3D" id="1.10.10.10">
    <property type="entry name" value="Winged helix-like DNA-binding domain superfamily/Winged helix DNA-binding domain"/>
    <property type="match status" value="1"/>
</dbReference>
<keyword evidence="8" id="KW-1185">Reference proteome</keyword>
<evidence type="ECO:0000256" key="2">
    <source>
        <dbReference type="ARBA" id="ARBA00009695"/>
    </source>
</evidence>
<comment type="similarity">
    <text evidence="2">Belongs to the RecX family.</text>
</comment>
<dbReference type="PANTHER" id="PTHR33602">
    <property type="entry name" value="REGULATORY PROTEIN RECX FAMILY PROTEIN"/>
    <property type="match status" value="1"/>
</dbReference>
<keyword evidence="4" id="KW-0963">Cytoplasm</keyword>
<evidence type="ECO:0000256" key="4">
    <source>
        <dbReference type="ARBA" id="ARBA00022490"/>
    </source>
</evidence>
<comment type="subcellular location">
    <subcellularLocation>
        <location evidence="1">Cytoplasm</location>
    </subcellularLocation>
</comment>
<dbReference type="InterPro" id="IPR036388">
    <property type="entry name" value="WH-like_DNA-bd_sf"/>
</dbReference>
<sequence>MQEKNETPLSYQAALLKAEAYCAYQERSQYEVRGKLITLGIRGLELENIIIELIENNYLNEERFALAYAQGKLRIKSWGRNKISQGLKFKQVSGPLIKKALKSLDQDEYLEILKSLIEKKRPTIKEKKDYQITYKLGQYAISRGFESDLVFFLLKTNDL</sequence>
<evidence type="ECO:0000259" key="5">
    <source>
        <dbReference type="Pfam" id="PF02631"/>
    </source>
</evidence>
<dbReference type="Pfam" id="PF02631">
    <property type="entry name" value="RecX_HTH2"/>
    <property type="match status" value="1"/>
</dbReference>
<evidence type="ECO:0000256" key="1">
    <source>
        <dbReference type="ARBA" id="ARBA00004496"/>
    </source>
</evidence>
<accession>A0ABW5TUY6</accession>
<dbReference type="EMBL" id="JBHULV010000051">
    <property type="protein sequence ID" value="MFD2733072.1"/>
    <property type="molecule type" value="Genomic_DNA"/>
</dbReference>
<gene>
    <name evidence="7" type="ORF">ACFSSE_15280</name>
</gene>
<dbReference type="PANTHER" id="PTHR33602:SF1">
    <property type="entry name" value="REGULATORY PROTEIN RECX FAMILY PROTEIN"/>
    <property type="match status" value="1"/>
</dbReference>
<dbReference type="InterPro" id="IPR003783">
    <property type="entry name" value="Regulatory_RecX"/>
</dbReference>
<dbReference type="InterPro" id="IPR053924">
    <property type="entry name" value="RecX_HTH_2nd"/>
</dbReference>
<comment type="caution">
    <text evidence="7">The sequence shown here is derived from an EMBL/GenBank/DDBJ whole genome shotgun (WGS) entry which is preliminary data.</text>
</comment>
<feature type="domain" description="RecX second three-helical" evidence="5">
    <location>
        <begin position="60"/>
        <end position="101"/>
    </location>
</feature>
<protein>
    <recommendedName>
        <fullName evidence="3">Regulatory protein RecX</fullName>
    </recommendedName>
</protein>
<proteinExistence type="inferred from homology"/>
<dbReference type="InterPro" id="IPR053925">
    <property type="entry name" value="RecX_HTH_3rd"/>
</dbReference>
<dbReference type="Pfam" id="PF21981">
    <property type="entry name" value="RecX_HTH3"/>
    <property type="match status" value="1"/>
</dbReference>
<evidence type="ECO:0000313" key="8">
    <source>
        <dbReference type="Proteomes" id="UP001597546"/>
    </source>
</evidence>
<organism evidence="7 8">
    <name type="scientific">Pedobacter alpinus</name>
    <dbReference type="NCBI Taxonomy" id="1590643"/>
    <lineage>
        <taxon>Bacteria</taxon>
        <taxon>Pseudomonadati</taxon>
        <taxon>Bacteroidota</taxon>
        <taxon>Sphingobacteriia</taxon>
        <taxon>Sphingobacteriales</taxon>
        <taxon>Sphingobacteriaceae</taxon>
        <taxon>Pedobacter</taxon>
    </lineage>
</organism>
<dbReference type="RefSeq" id="WP_379041549.1">
    <property type="nucleotide sequence ID" value="NZ_JBHSKW010000016.1"/>
</dbReference>